<reference evidence="4" key="1">
    <citation type="journal article" date="2016" name="Nature">
        <title>Genome evolution in the allotetraploid frog Xenopus laevis.</title>
        <authorList>
            <person name="Session A.M."/>
            <person name="Uno Y."/>
            <person name="Kwon T."/>
            <person name="Chapman J.A."/>
            <person name="Toyoda A."/>
            <person name="Takahashi S."/>
            <person name="Fukui A."/>
            <person name="Hikosaka A."/>
            <person name="Suzuki A."/>
            <person name="Kondo M."/>
            <person name="van Heeringen S.J."/>
            <person name="Quigley I."/>
            <person name="Heinz S."/>
            <person name="Ogino H."/>
            <person name="Ochi H."/>
            <person name="Hellsten U."/>
            <person name="Lyons J.B."/>
            <person name="Simakov O."/>
            <person name="Putnam N."/>
            <person name="Stites J."/>
            <person name="Kuroki Y."/>
            <person name="Tanaka T."/>
            <person name="Michiue T."/>
            <person name="Watanabe M."/>
            <person name="Bogdanovic O."/>
            <person name="Lister R."/>
            <person name="Georgiou G."/>
            <person name="Paranjpe S.S."/>
            <person name="van Kruijsbergen I."/>
            <person name="Shu S."/>
            <person name="Carlson J."/>
            <person name="Kinoshita T."/>
            <person name="Ohta Y."/>
            <person name="Mawaribuchi S."/>
            <person name="Jenkins J."/>
            <person name="Grimwood J."/>
            <person name="Schmutz J."/>
            <person name="Mitros T."/>
            <person name="Mozaffari S.V."/>
            <person name="Suzuki Y."/>
            <person name="Haramoto Y."/>
            <person name="Yamamoto T.S."/>
            <person name="Takagi C."/>
            <person name="Heald R."/>
            <person name="Miller K."/>
            <person name="Haudenschild C."/>
            <person name="Kitzman J."/>
            <person name="Nakayama T."/>
            <person name="Izutsu Y."/>
            <person name="Robert J."/>
            <person name="Fortriede J."/>
            <person name="Burns K."/>
            <person name="Lotay V."/>
            <person name="Karimi K."/>
            <person name="Yasuoka Y."/>
            <person name="Dichmann D.S."/>
            <person name="Flajnik M.F."/>
            <person name="Houston D.W."/>
            <person name="Shendure J."/>
            <person name="DuPasquier L."/>
            <person name="Vize P.D."/>
            <person name="Zorn A.M."/>
            <person name="Ito M."/>
            <person name="Marcotte E.M."/>
            <person name="Wallingford J.B."/>
            <person name="Ito Y."/>
            <person name="Asashima M."/>
            <person name="Ueno N."/>
            <person name="Matsuda Y."/>
            <person name="Veenstra G.J."/>
            <person name="Fujiyama A."/>
            <person name="Harland R.M."/>
            <person name="Taira M."/>
            <person name="Rokhsar D.S."/>
        </authorList>
    </citation>
    <scope>NUCLEOTIDE SEQUENCE [LARGE SCALE GENOMIC DNA]</scope>
    <source>
        <strain evidence="4">J</strain>
    </source>
</reference>
<organism evidence="3 4">
    <name type="scientific">Xenopus laevis</name>
    <name type="common">African clawed frog</name>
    <dbReference type="NCBI Taxonomy" id="8355"/>
    <lineage>
        <taxon>Eukaryota</taxon>
        <taxon>Metazoa</taxon>
        <taxon>Chordata</taxon>
        <taxon>Craniata</taxon>
        <taxon>Vertebrata</taxon>
        <taxon>Euteleostomi</taxon>
        <taxon>Amphibia</taxon>
        <taxon>Batrachia</taxon>
        <taxon>Anura</taxon>
        <taxon>Pipoidea</taxon>
        <taxon>Pipidae</taxon>
        <taxon>Xenopodinae</taxon>
        <taxon>Xenopus</taxon>
        <taxon>Xenopus</taxon>
    </lineage>
</organism>
<evidence type="ECO:0000313" key="3">
    <source>
        <dbReference type="EMBL" id="OCT69158.1"/>
    </source>
</evidence>
<dbReference type="EMBL" id="CM004480">
    <property type="protein sequence ID" value="OCT69158.1"/>
    <property type="molecule type" value="Genomic_DNA"/>
</dbReference>
<feature type="region of interest" description="Disordered" evidence="2">
    <location>
        <begin position="1"/>
        <end position="40"/>
    </location>
</feature>
<name>A0A974C9T2_XENLA</name>
<keyword evidence="1" id="KW-0175">Coiled coil</keyword>
<evidence type="ECO:0000256" key="1">
    <source>
        <dbReference type="SAM" id="Coils"/>
    </source>
</evidence>
<dbReference type="Gene3D" id="1.20.5.340">
    <property type="match status" value="1"/>
</dbReference>
<evidence type="ECO:0000256" key="2">
    <source>
        <dbReference type="SAM" id="MobiDB-lite"/>
    </source>
</evidence>
<gene>
    <name evidence="3" type="ORF">XELAEV_18040467mg</name>
</gene>
<evidence type="ECO:0000313" key="4">
    <source>
        <dbReference type="Proteomes" id="UP000694892"/>
    </source>
</evidence>
<dbReference type="AlphaFoldDB" id="A0A974C9T2"/>
<feature type="coiled-coil region" evidence="1">
    <location>
        <begin position="65"/>
        <end position="120"/>
    </location>
</feature>
<dbReference type="SUPFAM" id="SSF57997">
    <property type="entry name" value="Tropomyosin"/>
    <property type="match status" value="1"/>
</dbReference>
<proteinExistence type="predicted"/>
<dbReference type="Proteomes" id="UP000694892">
    <property type="component" value="Chromosome 8L"/>
</dbReference>
<accession>A0A974C9T2</accession>
<protein>
    <submittedName>
        <fullName evidence="3">Uncharacterized protein</fullName>
    </submittedName>
</protein>
<sequence>MMGGNRTQKALERLEQYARNAPQDGGTSPPREEGTTAPATALQDQSVQLLLNAITDCRAALSSKIEEVKTDLSLLRADLQTLRERTTEAEQRISRLEDICNRLTQQVQELRAQNTSLSSKLDPRQDPLIPRLFCGASESYRSQAQAA</sequence>